<evidence type="ECO:0000256" key="5">
    <source>
        <dbReference type="ARBA" id="ARBA00023125"/>
    </source>
</evidence>
<accession>A0A1W1YW34</accession>
<keyword evidence="5" id="KW-0238">DNA-binding</keyword>
<name>A0A1W1YW34_9HYPH</name>
<evidence type="ECO:0000256" key="3">
    <source>
        <dbReference type="ARBA" id="ARBA00022833"/>
    </source>
</evidence>
<evidence type="ECO:0000256" key="1">
    <source>
        <dbReference type="ARBA" id="ARBA00007957"/>
    </source>
</evidence>
<dbReference type="Gene3D" id="1.10.10.10">
    <property type="entry name" value="Winged helix-like DNA-binding domain superfamily/Winged helix DNA-binding domain"/>
    <property type="match status" value="1"/>
</dbReference>
<dbReference type="GO" id="GO:0045892">
    <property type="term" value="P:negative regulation of DNA-templated transcription"/>
    <property type="evidence" value="ECO:0007669"/>
    <property type="project" value="TreeGrafter"/>
</dbReference>
<dbReference type="GO" id="GO:0005829">
    <property type="term" value="C:cytosol"/>
    <property type="evidence" value="ECO:0007669"/>
    <property type="project" value="TreeGrafter"/>
</dbReference>
<dbReference type="InterPro" id="IPR002481">
    <property type="entry name" value="FUR"/>
</dbReference>
<comment type="cofactor">
    <cofactor evidence="7">
        <name>Zn(2+)</name>
        <dbReference type="ChEBI" id="CHEBI:29105"/>
    </cofactor>
    <text evidence="7">Binds 1 zinc ion per subunit.</text>
</comment>
<dbReference type="GO" id="GO:0003700">
    <property type="term" value="F:DNA-binding transcription factor activity"/>
    <property type="evidence" value="ECO:0007669"/>
    <property type="project" value="InterPro"/>
</dbReference>
<dbReference type="Proteomes" id="UP000192656">
    <property type="component" value="Unassembled WGS sequence"/>
</dbReference>
<comment type="similarity">
    <text evidence="1">Belongs to the Fur family.</text>
</comment>
<dbReference type="Gene3D" id="3.30.1490.190">
    <property type="match status" value="1"/>
</dbReference>
<dbReference type="STRING" id="937218.SAMN06297251_10224"/>
<dbReference type="PANTHER" id="PTHR33202">
    <property type="entry name" value="ZINC UPTAKE REGULATION PROTEIN"/>
    <property type="match status" value="1"/>
</dbReference>
<keyword evidence="4" id="KW-0805">Transcription regulation</keyword>
<evidence type="ECO:0000313" key="9">
    <source>
        <dbReference type="Proteomes" id="UP000192656"/>
    </source>
</evidence>
<evidence type="ECO:0000313" key="8">
    <source>
        <dbReference type="EMBL" id="SMC40354.1"/>
    </source>
</evidence>
<reference evidence="8 9" key="1">
    <citation type="submission" date="2017-04" db="EMBL/GenBank/DDBJ databases">
        <authorList>
            <person name="Afonso C.L."/>
            <person name="Miller P.J."/>
            <person name="Scott M.A."/>
            <person name="Spackman E."/>
            <person name="Goraichik I."/>
            <person name="Dimitrov K.M."/>
            <person name="Suarez D.L."/>
            <person name="Swayne D.E."/>
        </authorList>
    </citation>
    <scope>NUCLEOTIDE SEQUENCE [LARGE SCALE GENOMIC DNA]</scope>
    <source>
        <strain evidence="8 9">CGMCC 1.10972</strain>
    </source>
</reference>
<dbReference type="RefSeq" id="WP_280173775.1">
    <property type="nucleotide sequence ID" value="NZ_FWXR01000002.1"/>
</dbReference>
<dbReference type="GO" id="GO:0000976">
    <property type="term" value="F:transcription cis-regulatory region binding"/>
    <property type="evidence" value="ECO:0007669"/>
    <property type="project" value="TreeGrafter"/>
</dbReference>
<feature type="binding site" evidence="7">
    <location>
        <position position="139"/>
    </location>
    <ligand>
        <name>Zn(2+)</name>
        <dbReference type="ChEBI" id="CHEBI:29105"/>
    </ligand>
</feature>
<dbReference type="InterPro" id="IPR036388">
    <property type="entry name" value="WH-like_DNA-bd_sf"/>
</dbReference>
<keyword evidence="9" id="KW-1185">Reference proteome</keyword>
<keyword evidence="6" id="KW-0804">Transcription</keyword>
<evidence type="ECO:0000256" key="2">
    <source>
        <dbReference type="ARBA" id="ARBA00022491"/>
    </source>
</evidence>
<dbReference type="EMBL" id="FWXR01000002">
    <property type="protein sequence ID" value="SMC40354.1"/>
    <property type="molecule type" value="Genomic_DNA"/>
</dbReference>
<feature type="binding site" evidence="7">
    <location>
        <position position="142"/>
    </location>
    <ligand>
        <name>Zn(2+)</name>
        <dbReference type="ChEBI" id="CHEBI:29105"/>
    </ligand>
</feature>
<dbReference type="GO" id="GO:1900376">
    <property type="term" value="P:regulation of secondary metabolite biosynthetic process"/>
    <property type="evidence" value="ECO:0007669"/>
    <property type="project" value="TreeGrafter"/>
</dbReference>
<keyword evidence="2" id="KW-0678">Repressor</keyword>
<dbReference type="InterPro" id="IPR043135">
    <property type="entry name" value="Fur_C"/>
</dbReference>
<dbReference type="InterPro" id="IPR036390">
    <property type="entry name" value="WH_DNA-bd_sf"/>
</dbReference>
<feature type="binding site" evidence="7">
    <location>
        <position position="99"/>
    </location>
    <ligand>
        <name>Zn(2+)</name>
        <dbReference type="ChEBI" id="CHEBI:29105"/>
    </ligand>
</feature>
<evidence type="ECO:0000256" key="7">
    <source>
        <dbReference type="PIRSR" id="PIRSR602481-1"/>
    </source>
</evidence>
<keyword evidence="3 7" id="KW-0862">Zinc</keyword>
<sequence length="143" mass="16026">MAKAEMGHDHAHSYEAPTKLTRNQSMVFSALREQEKPLTAYAILDRLRGDGLRAPLQIYRALDKLMEKGLVHRLESLNAFVACQHEACSGHSTVAFAICENCGLVDEIEDEAVNREIERVSRERGFLPTRATVELKGLCAECR</sequence>
<dbReference type="Pfam" id="PF01475">
    <property type="entry name" value="FUR"/>
    <property type="match status" value="1"/>
</dbReference>
<dbReference type="SUPFAM" id="SSF46785">
    <property type="entry name" value="Winged helix' DNA-binding domain"/>
    <property type="match status" value="1"/>
</dbReference>
<dbReference type="PANTHER" id="PTHR33202:SF6">
    <property type="entry name" value="ZINC UPTAKE REGULATION PROTEIN"/>
    <property type="match status" value="1"/>
</dbReference>
<protein>
    <submittedName>
        <fullName evidence="8">Fur family transcriptional regulator, zinc uptake regulator</fullName>
    </submittedName>
</protein>
<evidence type="ECO:0000256" key="4">
    <source>
        <dbReference type="ARBA" id="ARBA00023015"/>
    </source>
</evidence>
<proteinExistence type="inferred from homology"/>
<organism evidence="8 9">
    <name type="scientific">Fulvimarina manganoxydans</name>
    <dbReference type="NCBI Taxonomy" id="937218"/>
    <lineage>
        <taxon>Bacteria</taxon>
        <taxon>Pseudomonadati</taxon>
        <taxon>Pseudomonadota</taxon>
        <taxon>Alphaproteobacteria</taxon>
        <taxon>Hyphomicrobiales</taxon>
        <taxon>Aurantimonadaceae</taxon>
        <taxon>Fulvimarina</taxon>
    </lineage>
</organism>
<dbReference type="AlphaFoldDB" id="A0A1W1YW34"/>
<feature type="binding site" evidence="7">
    <location>
        <position position="102"/>
    </location>
    <ligand>
        <name>Zn(2+)</name>
        <dbReference type="ChEBI" id="CHEBI:29105"/>
    </ligand>
</feature>
<evidence type="ECO:0000256" key="6">
    <source>
        <dbReference type="ARBA" id="ARBA00023163"/>
    </source>
</evidence>
<keyword evidence="7" id="KW-0479">Metal-binding</keyword>
<dbReference type="GO" id="GO:0008270">
    <property type="term" value="F:zinc ion binding"/>
    <property type="evidence" value="ECO:0007669"/>
    <property type="project" value="TreeGrafter"/>
</dbReference>
<gene>
    <name evidence="8" type="ORF">SAMN06297251_10224</name>
</gene>